<sequence>MADKAYASTSGGKVNVPLDSYNRALRKGRHPRSFGRDDTSTLWNALKTSSDRVSNVRFGQTLGSVVDKEAVPPPSSPVMLSRVDSIAAPSRDGRDEGSPVGRQSFSRLRGKAPALALGMAGSSSPEKRDALRRGKKKHHHNGSTDDVLCRLQALGTTSSPTLSVPVAATNAPGQPPPASTSSSSTSNDIDTAKLRNDFSAQSDARIYFGSTVALELFNGDMMMVSVADSSVVVHPLEHIKHQAKGARDKLLFTLVNLHELRSANAIKYGDSVWLQLSVGTGETSWEQGGVLGAKVRKAPELNALTLSQKRSSNPLDPSDNKDNCGQDPDVLINVGFPVPVKAYLPKTRDDTTDSQIDDMQARLRNKSSRMLGRWIMRSAVANANAKDGYVYNNHEIYLEQDWFYLGADSDPLTRGHVAVLRQLPPPKNHKPGEYIIERRTAWKVRLVDSSNGGLGLSLVQQQMERLLFKAKTQLKASERMRDGESRCYGNGLQGGQNFPRQMRQHIQTITTTSDQAYIGLQHDRVSNLNAYFETKMAAMDDTTAGQRRGKKHQLSPLGHSSVRPLRSSVSALSVDSGGGGSVLQGARSMTSLTSSSSSSSSVQVCNLCVSNRRFDLCTHDHDVSRLLSTGAPLVSSPSAGSSMHSRSASDRSLLSTADQLTRAKQSEAADMRERDRIMRMLGDQDARLVGVIRTTEHQAAMAAIQRRTHHDFSEDDVPHFTSTVSMRHKRHAPPPPEDGVPISANHPLGLTCVSVCSYPTLTNFGDISRNQSQKGCLPMTKKMTMVVSVARTTVVTTMSMAMKAKTKTMVVTTAETAMRPVIRTTTSSRTPRSKPSSLSTWTRPACCTGTTRRRYWKCWSGLQTWRCIAWCRSSEKRSAATTRPACLRPPIFSHGQQSLSWQDAFKCTSWGSFRVWRQATWTTSQASNQPSTDSSRKSRVPRGSSRSSKPNSSSRRLLQPAAAPTT</sequence>
<protein>
    <submittedName>
        <fullName evidence="2">Uncharacterized protein</fullName>
    </submittedName>
</protein>
<organism evidence="2">
    <name type="scientific">Aphanomyces astaci</name>
    <name type="common">Crayfish plague agent</name>
    <dbReference type="NCBI Taxonomy" id="112090"/>
    <lineage>
        <taxon>Eukaryota</taxon>
        <taxon>Sar</taxon>
        <taxon>Stramenopiles</taxon>
        <taxon>Oomycota</taxon>
        <taxon>Saprolegniomycetes</taxon>
        <taxon>Saprolegniales</taxon>
        <taxon>Verrucalvaceae</taxon>
        <taxon>Aphanomyces</taxon>
    </lineage>
</organism>
<evidence type="ECO:0000313" key="2">
    <source>
        <dbReference type="EMBL" id="ETV87453.1"/>
    </source>
</evidence>
<feature type="compositionally biased region" description="Polar residues" evidence="1">
    <location>
        <begin position="924"/>
        <end position="933"/>
    </location>
</feature>
<evidence type="ECO:0000256" key="1">
    <source>
        <dbReference type="SAM" id="MobiDB-lite"/>
    </source>
</evidence>
<dbReference type="EMBL" id="KI913115">
    <property type="protein sequence ID" value="ETV87453.1"/>
    <property type="molecule type" value="Genomic_DNA"/>
</dbReference>
<feature type="region of interest" description="Disordered" evidence="1">
    <location>
        <begin position="542"/>
        <end position="579"/>
    </location>
</feature>
<feature type="compositionally biased region" description="Basic and acidic residues" evidence="1">
    <location>
        <begin position="664"/>
        <end position="673"/>
    </location>
</feature>
<feature type="compositionally biased region" description="Low complexity" evidence="1">
    <location>
        <begin position="942"/>
        <end position="956"/>
    </location>
</feature>
<proteinExistence type="predicted"/>
<dbReference type="VEuPathDB" id="FungiDB:H257_01021"/>
<dbReference type="AlphaFoldDB" id="W4H8L1"/>
<dbReference type="GeneID" id="20803017"/>
<gene>
    <name evidence="2" type="ORF">H257_01021</name>
</gene>
<feature type="region of interest" description="Disordered" evidence="1">
    <location>
        <begin position="87"/>
        <end position="146"/>
    </location>
</feature>
<feature type="region of interest" description="Disordered" evidence="1">
    <location>
        <begin position="633"/>
        <end position="673"/>
    </location>
</feature>
<name>W4H8L1_APHAT</name>
<feature type="compositionally biased region" description="Polar residues" evidence="1">
    <location>
        <begin position="653"/>
        <end position="663"/>
    </location>
</feature>
<reference evidence="2" key="1">
    <citation type="submission" date="2013-12" db="EMBL/GenBank/DDBJ databases">
        <title>The Genome Sequence of Aphanomyces astaci APO3.</title>
        <authorList>
            <consortium name="The Broad Institute Genomics Platform"/>
            <person name="Russ C."/>
            <person name="Tyler B."/>
            <person name="van West P."/>
            <person name="Dieguez-Uribeondo J."/>
            <person name="Young S.K."/>
            <person name="Zeng Q."/>
            <person name="Gargeya S."/>
            <person name="Fitzgerald M."/>
            <person name="Abouelleil A."/>
            <person name="Alvarado L."/>
            <person name="Chapman S.B."/>
            <person name="Gainer-Dewar J."/>
            <person name="Goldberg J."/>
            <person name="Griggs A."/>
            <person name="Gujja S."/>
            <person name="Hansen M."/>
            <person name="Howarth C."/>
            <person name="Imamovic A."/>
            <person name="Ireland A."/>
            <person name="Larimer J."/>
            <person name="McCowan C."/>
            <person name="Murphy C."/>
            <person name="Pearson M."/>
            <person name="Poon T.W."/>
            <person name="Priest M."/>
            <person name="Roberts A."/>
            <person name="Saif S."/>
            <person name="Shea T."/>
            <person name="Sykes S."/>
            <person name="Wortman J."/>
            <person name="Nusbaum C."/>
            <person name="Birren B."/>
        </authorList>
    </citation>
    <scope>NUCLEOTIDE SEQUENCE [LARGE SCALE GENOMIC DNA]</scope>
    <source>
        <strain evidence="2">APO3</strain>
    </source>
</reference>
<feature type="region of interest" description="Disordered" evidence="1">
    <location>
        <begin position="924"/>
        <end position="966"/>
    </location>
</feature>
<feature type="region of interest" description="Disordered" evidence="1">
    <location>
        <begin position="159"/>
        <end position="190"/>
    </location>
</feature>
<accession>W4H8L1</accession>
<feature type="region of interest" description="Disordered" evidence="1">
    <location>
        <begin position="307"/>
        <end position="326"/>
    </location>
</feature>
<feature type="compositionally biased region" description="Low complexity" evidence="1">
    <location>
        <begin position="635"/>
        <end position="652"/>
    </location>
</feature>
<dbReference type="OrthoDB" id="197011at2759"/>
<feature type="compositionally biased region" description="Low complexity" evidence="1">
    <location>
        <begin position="565"/>
        <end position="575"/>
    </location>
</feature>
<dbReference type="RefSeq" id="XP_009822316.1">
    <property type="nucleotide sequence ID" value="XM_009824014.1"/>
</dbReference>